<accession>A0A9P4SK30</accession>
<dbReference type="PROSITE" id="PS50922">
    <property type="entry name" value="TLC"/>
    <property type="match status" value="1"/>
</dbReference>
<dbReference type="GO" id="GO:0050291">
    <property type="term" value="F:sphingosine N-acyltransferase activity"/>
    <property type="evidence" value="ECO:0007669"/>
    <property type="project" value="InterPro"/>
</dbReference>
<evidence type="ECO:0000256" key="6">
    <source>
        <dbReference type="PROSITE-ProRule" id="PRU00205"/>
    </source>
</evidence>
<dbReference type="PANTHER" id="PTHR12560">
    <property type="entry name" value="LONGEVITY ASSURANCE FACTOR 1 LAG1"/>
    <property type="match status" value="1"/>
</dbReference>
<dbReference type="InterPro" id="IPR006634">
    <property type="entry name" value="TLC-dom"/>
</dbReference>
<feature type="transmembrane region" description="Helical" evidence="8">
    <location>
        <begin position="119"/>
        <end position="142"/>
    </location>
</feature>
<gene>
    <name evidence="10" type="ORF">M501DRAFT_926254</name>
</gene>
<evidence type="ECO:0000256" key="3">
    <source>
        <dbReference type="ARBA" id="ARBA00022692"/>
    </source>
</evidence>
<keyword evidence="5 6" id="KW-0472">Membrane</keyword>
<evidence type="ECO:0000313" key="10">
    <source>
        <dbReference type="EMBL" id="KAF2843724.1"/>
    </source>
</evidence>
<dbReference type="Proteomes" id="UP000799429">
    <property type="component" value="Unassembled WGS sequence"/>
</dbReference>
<keyword evidence="4 8" id="KW-1133">Transmembrane helix</keyword>
<feature type="compositionally biased region" description="Basic and acidic residues" evidence="7">
    <location>
        <begin position="26"/>
        <end position="54"/>
    </location>
</feature>
<feature type="transmembrane region" description="Helical" evidence="8">
    <location>
        <begin position="365"/>
        <end position="393"/>
    </location>
</feature>
<evidence type="ECO:0000256" key="7">
    <source>
        <dbReference type="SAM" id="MobiDB-lite"/>
    </source>
</evidence>
<evidence type="ECO:0000256" key="4">
    <source>
        <dbReference type="ARBA" id="ARBA00022989"/>
    </source>
</evidence>
<feature type="region of interest" description="Disordered" evidence="7">
    <location>
        <begin position="1"/>
        <end position="54"/>
    </location>
</feature>
<name>A0A9P4SK30_9PEZI</name>
<evidence type="ECO:0000256" key="5">
    <source>
        <dbReference type="ARBA" id="ARBA00023136"/>
    </source>
</evidence>
<sequence>MPGVSTELYTHPAPKRNHLPNGQEKLVQHAHPDDGARPLEKGRRRSSKAEKPKKQDDSLIGSLCSTIVDHQIGLSVNLLLLLVLTHICFPRARRRTRKFLSLSYYDPETGLYTQGLDDIPFVVFWIIVFTGLRVVVMDYVLIPFARWGGIRKEKAMVRLAEQGWLLVYYSVFWTLGMYIMYNSDYWLNLKELWTDFPTRSTSGLMKWYYLVQFAFWIQQIIVVNIEERRNDYHQMFTHHIITCILMLFSYGYYQTKVGNLILSLMDLVDIVLPLAKILKYFRFQTACDVAFGVFILTWVVTRHIFYPMVCWSIHADVPSIMHYGCYDSTTGAKISSSGGSDILKHIFQGYTNPGGEVCFNERIRWAFLGLLLALQVITLMWFIMIVSVAVKVLSGKGADDSRSDDEECGDEDDLLSDIETAVKDGMTHVPQSAKPLEKEVGVEGLNFTRQSSPRVKGKAYRQSSGGIGGRASGISIPGHGDRKELLGRIGCDKTTS</sequence>
<feature type="transmembrane region" description="Helical" evidence="8">
    <location>
        <begin position="285"/>
        <end position="305"/>
    </location>
</feature>
<feature type="region of interest" description="Disordered" evidence="7">
    <location>
        <begin position="450"/>
        <end position="496"/>
    </location>
</feature>
<dbReference type="PANTHER" id="PTHR12560:SF0">
    <property type="entry name" value="LD18904P"/>
    <property type="match status" value="1"/>
</dbReference>
<dbReference type="GO" id="GO:0046513">
    <property type="term" value="P:ceramide biosynthetic process"/>
    <property type="evidence" value="ECO:0007669"/>
    <property type="project" value="InterPro"/>
</dbReference>
<dbReference type="Pfam" id="PF03798">
    <property type="entry name" value="TRAM_LAG1_CLN8"/>
    <property type="match status" value="1"/>
</dbReference>
<keyword evidence="11" id="KW-1185">Reference proteome</keyword>
<evidence type="ECO:0000256" key="2">
    <source>
        <dbReference type="ARBA" id="ARBA00009808"/>
    </source>
</evidence>
<dbReference type="SMART" id="SM00724">
    <property type="entry name" value="TLC"/>
    <property type="match status" value="1"/>
</dbReference>
<evidence type="ECO:0000256" key="8">
    <source>
        <dbReference type="SAM" id="Phobius"/>
    </source>
</evidence>
<dbReference type="AlphaFoldDB" id="A0A9P4SK30"/>
<evidence type="ECO:0000313" key="11">
    <source>
        <dbReference type="Proteomes" id="UP000799429"/>
    </source>
</evidence>
<comment type="similarity">
    <text evidence="2">Belongs to the sphingosine N-acyltransferase family.</text>
</comment>
<dbReference type="EMBL" id="MU006089">
    <property type="protein sequence ID" value="KAF2843724.1"/>
    <property type="molecule type" value="Genomic_DNA"/>
</dbReference>
<feature type="transmembrane region" description="Helical" evidence="8">
    <location>
        <begin position="207"/>
        <end position="224"/>
    </location>
</feature>
<proteinExistence type="inferred from homology"/>
<feature type="transmembrane region" description="Helical" evidence="8">
    <location>
        <begin position="163"/>
        <end position="181"/>
    </location>
</feature>
<protein>
    <submittedName>
        <fullName evidence="10">Longevity assurance proteins LAG1/LAC1</fullName>
    </submittedName>
</protein>
<keyword evidence="3 6" id="KW-0812">Transmembrane</keyword>
<dbReference type="GO" id="GO:0016020">
    <property type="term" value="C:membrane"/>
    <property type="evidence" value="ECO:0007669"/>
    <property type="project" value="UniProtKB-SubCell"/>
</dbReference>
<comment type="caution">
    <text evidence="10">The sequence shown here is derived from an EMBL/GenBank/DDBJ whole genome shotgun (WGS) entry which is preliminary data.</text>
</comment>
<evidence type="ECO:0000256" key="1">
    <source>
        <dbReference type="ARBA" id="ARBA00004141"/>
    </source>
</evidence>
<dbReference type="OrthoDB" id="537032at2759"/>
<evidence type="ECO:0000259" key="9">
    <source>
        <dbReference type="PROSITE" id="PS50922"/>
    </source>
</evidence>
<feature type="domain" description="TLC" evidence="9">
    <location>
        <begin position="157"/>
        <end position="394"/>
    </location>
</feature>
<organism evidence="10 11">
    <name type="scientific">Patellaria atrata CBS 101060</name>
    <dbReference type="NCBI Taxonomy" id="1346257"/>
    <lineage>
        <taxon>Eukaryota</taxon>
        <taxon>Fungi</taxon>
        <taxon>Dikarya</taxon>
        <taxon>Ascomycota</taxon>
        <taxon>Pezizomycotina</taxon>
        <taxon>Dothideomycetes</taxon>
        <taxon>Dothideomycetes incertae sedis</taxon>
        <taxon>Patellariales</taxon>
        <taxon>Patellariaceae</taxon>
        <taxon>Patellaria</taxon>
    </lineage>
</organism>
<dbReference type="InterPro" id="IPR016439">
    <property type="entry name" value="Lag1/Lac1-like"/>
</dbReference>
<comment type="subcellular location">
    <subcellularLocation>
        <location evidence="1">Membrane</location>
        <topology evidence="1">Multi-pass membrane protein</topology>
    </subcellularLocation>
</comment>
<reference evidence="10" key="1">
    <citation type="journal article" date="2020" name="Stud. Mycol.">
        <title>101 Dothideomycetes genomes: a test case for predicting lifestyles and emergence of pathogens.</title>
        <authorList>
            <person name="Haridas S."/>
            <person name="Albert R."/>
            <person name="Binder M."/>
            <person name="Bloem J."/>
            <person name="Labutti K."/>
            <person name="Salamov A."/>
            <person name="Andreopoulos B."/>
            <person name="Baker S."/>
            <person name="Barry K."/>
            <person name="Bills G."/>
            <person name="Bluhm B."/>
            <person name="Cannon C."/>
            <person name="Castanera R."/>
            <person name="Culley D."/>
            <person name="Daum C."/>
            <person name="Ezra D."/>
            <person name="Gonzalez J."/>
            <person name="Henrissat B."/>
            <person name="Kuo A."/>
            <person name="Liang C."/>
            <person name="Lipzen A."/>
            <person name="Lutzoni F."/>
            <person name="Magnuson J."/>
            <person name="Mondo S."/>
            <person name="Nolan M."/>
            <person name="Ohm R."/>
            <person name="Pangilinan J."/>
            <person name="Park H.-J."/>
            <person name="Ramirez L."/>
            <person name="Alfaro M."/>
            <person name="Sun H."/>
            <person name="Tritt A."/>
            <person name="Yoshinaga Y."/>
            <person name="Zwiers L.-H."/>
            <person name="Turgeon B."/>
            <person name="Goodwin S."/>
            <person name="Spatafora J."/>
            <person name="Crous P."/>
            <person name="Grigoriev I."/>
        </authorList>
    </citation>
    <scope>NUCLEOTIDE SEQUENCE</scope>
    <source>
        <strain evidence="10">CBS 101060</strain>
    </source>
</reference>
<feature type="transmembrane region" description="Helical" evidence="8">
    <location>
        <begin position="236"/>
        <end position="253"/>
    </location>
</feature>